<dbReference type="GO" id="GO:0003677">
    <property type="term" value="F:DNA binding"/>
    <property type="evidence" value="ECO:0007669"/>
    <property type="project" value="UniProtKB-KW"/>
</dbReference>
<dbReference type="Pfam" id="PF00986">
    <property type="entry name" value="DNA_gyraseB_C"/>
    <property type="match status" value="1"/>
</dbReference>
<dbReference type="Gene3D" id="3.30.230.10">
    <property type="match status" value="1"/>
</dbReference>
<dbReference type="InterPro" id="IPR014721">
    <property type="entry name" value="Ribsml_uS5_D2-typ_fold_subgr"/>
</dbReference>
<reference evidence="8 9" key="1">
    <citation type="submission" date="2014-03" db="EMBL/GenBank/DDBJ databases">
        <title>Genome sequence of Clostridium litorale W6, DSM 5388.</title>
        <authorList>
            <person name="Poehlein A."/>
            <person name="Jagirdar A."/>
            <person name="Khonsari B."/>
            <person name="Chibani C.M."/>
            <person name="Gutierrez Gutierrez D.A."/>
            <person name="Davydova E."/>
            <person name="Alghaithi H.S."/>
            <person name="Nair K.P."/>
            <person name="Dhamotharan K."/>
            <person name="Chandran L."/>
            <person name="G W."/>
            <person name="Daniel R."/>
        </authorList>
    </citation>
    <scope>NUCLEOTIDE SEQUENCE [LARGE SCALE GENOMIC DNA]</scope>
    <source>
        <strain evidence="8 9">W6</strain>
    </source>
</reference>
<proteinExistence type="predicted"/>
<organism evidence="8 9">
    <name type="scientific">Peptoclostridium litorale DSM 5388</name>
    <dbReference type="NCBI Taxonomy" id="1121324"/>
    <lineage>
        <taxon>Bacteria</taxon>
        <taxon>Bacillati</taxon>
        <taxon>Bacillota</taxon>
        <taxon>Clostridia</taxon>
        <taxon>Peptostreptococcales</taxon>
        <taxon>Peptoclostridiaceae</taxon>
        <taxon>Peptoclostridium</taxon>
    </lineage>
</organism>
<evidence type="ECO:0000259" key="7">
    <source>
        <dbReference type="PROSITE" id="PS50880"/>
    </source>
</evidence>
<dbReference type="SUPFAM" id="SSF56719">
    <property type="entry name" value="Type II DNA topoisomerase"/>
    <property type="match status" value="1"/>
</dbReference>
<dbReference type="InterPro" id="IPR001241">
    <property type="entry name" value="Topo_IIA"/>
</dbReference>
<dbReference type="InterPro" id="IPR013760">
    <property type="entry name" value="Topo_IIA-like_dom_sf"/>
</dbReference>
<dbReference type="InterPro" id="IPR002288">
    <property type="entry name" value="DNA_gyrase_B_C"/>
</dbReference>
<name>A0A069REE8_PEPLI</name>
<dbReference type="InterPro" id="IPR020568">
    <property type="entry name" value="Ribosomal_Su5_D2-typ_SF"/>
</dbReference>
<dbReference type="AlphaFoldDB" id="A0A069REE8"/>
<dbReference type="Pfam" id="PF00204">
    <property type="entry name" value="DNA_gyraseB"/>
    <property type="match status" value="1"/>
</dbReference>
<dbReference type="InterPro" id="IPR013759">
    <property type="entry name" value="Topo_IIA_B_C"/>
</dbReference>
<sequence>MSEIVRLKGADKVRKRAGVMFGSDDIEGVKHTLFEVVSNSIDEHKKGYGGIVKVVKHKDMSYSIIDEGRGLPMAWNEKEHAYDWELTLRTLYAGSNYNDDSEALGLNGLGLCATQYSSEFMNVTSCKKGKTYSASFRQGRPVDKDSGEFVKEDSDMTFTEDEGLRVISVQSGKSSRTGTTIHYKPDMDVFTDIDIPSDWIVETLKKQAYINKGLALEFVDETADTKIRYHYPNGIYDYVKEVSSGKGISDIISFSDSGKGKDRADKPEYDARYEMVFTFNNEITRQECFHNSSELTNGGSTADAISTAFISSIHDFLNKNKLYNKGDKKIKFADVQDSFIYVISSFSTRTSYENQTKKSINNRFIKEFVTGSLKHELEIYFTENPMEAGRICSQVLNNSRARCKAEKTRLDIKKKLSGKMSFGDKPKNFVDCRTKDMGKRELFIVEGLSALGSCKMGRDSNFQAIMPIRGKILNCLKSDYSKIFKSEIITDLLKVLGCGAEVKVKGMNGISSFNMDNLNFNNIIILTDSDKDGMQIRCLVITMFYRLAPTLIKEGKLYIAETPLFEINTKRKTYYAYSDKEKDRILGKLKDRPYTVQRSKGLGENTGDMMWETTLNPENRKLIQVSMNDIESITADMDVFMGDDIEGRKRFIEEHGHKYIDYSEVM</sequence>
<dbReference type="GO" id="GO:0034335">
    <property type="term" value="F:DNA negative supercoiling activity"/>
    <property type="evidence" value="ECO:0007669"/>
    <property type="project" value="UniProtKB-ARBA"/>
</dbReference>
<dbReference type="GO" id="GO:0005524">
    <property type="term" value="F:ATP binding"/>
    <property type="evidence" value="ECO:0007669"/>
    <property type="project" value="InterPro"/>
</dbReference>
<dbReference type="GO" id="GO:0006265">
    <property type="term" value="P:DNA topological change"/>
    <property type="evidence" value="ECO:0007669"/>
    <property type="project" value="InterPro"/>
</dbReference>
<keyword evidence="5" id="KW-0238">DNA-binding</keyword>
<dbReference type="PANTHER" id="PTHR45866">
    <property type="entry name" value="DNA GYRASE/TOPOISOMERASE SUBUNIT B"/>
    <property type="match status" value="1"/>
</dbReference>
<dbReference type="InterPro" id="IPR013506">
    <property type="entry name" value="Topo_IIA_bsu_dom2"/>
</dbReference>
<dbReference type="eggNOG" id="COG0187">
    <property type="taxonomic scope" value="Bacteria"/>
</dbReference>
<comment type="caution">
    <text evidence="8">The sequence shown here is derived from an EMBL/GenBank/DDBJ whole genome shotgun (WGS) entry which is preliminary data.</text>
</comment>
<dbReference type="Gene3D" id="3.30.565.10">
    <property type="entry name" value="Histidine kinase-like ATPase, C-terminal domain"/>
    <property type="match status" value="1"/>
</dbReference>
<gene>
    <name evidence="8" type="primary">gyrB</name>
    <name evidence="8" type="ORF">CLIT_10c01760</name>
</gene>
<dbReference type="PROSITE" id="PS50880">
    <property type="entry name" value="TOPRIM"/>
    <property type="match status" value="1"/>
</dbReference>
<keyword evidence="4" id="KW-0460">Magnesium</keyword>
<evidence type="ECO:0000256" key="5">
    <source>
        <dbReference type="ARBA" id="ARBA00023125"/>
    </source>
</evidence>
<evidence type="ECO:0000256" key="4">
    <source>
        <dbReference type="ARBA" id="ARBA00022842"/>
    </source>
</evidence>
<dbReference type="PRINTS" id="PR01159">
    <property type="entry name" value="DNAGYRASEB"/>
</dbReference>
<comment type="catalytic activity">
    <reaction evidence="1">
        <text>ATP-dependent breakage, passage and rejoining of double-stranded DNA.</text>
        <dbReference type="EC" id="5.6.2.2"/>
    </reaction>
</comment>
<evidence type="ECO:0000256" key="6">
    <source>
        <dbReference type="ARBA" id="ARBA00023235"/>
    </source>
</evidence>
<dbReference type="SUPFAM" id="SSF54211">
    <property type="entry name" value="Ribosomal protein S5 domain 2-like"/>
    <property type="match status" value="1"/>
</dbReference>
<evidence type="ECO:0000256" key="3">
    <source>
        <dbReference type="ARBA" id="ARBA00022723"/>
    </source>
</evidence>
<dbReference type="InterPro" id="IPR006171">
    <property type="entry name" value="TOPRIM_dom"/>
</dbReference>
<dbReference type="EMBL" id="JJMM01000010">
    <property type="protein sequence ID" value="KDR95449.1"/>
    <property type="molecule type" value="Genomic_DNA"/>
</dbReference>
<evidence type="ECO:0000313" key="9">
    <source>
        <dbReference type="Proteomes" id="UP000027946"/>
    </source>
</evidence>
<evidence type="ECO:0000313" key="8">
    <source>
        <dbReference type="EMBL" id="KDR95449.1"/>
    </source>
</evidence>
<dbReference type="InterPro" id="IPR036890">
    <property type="entry name" value="HATPase_C_sf"/>
</dbReference>
<protein>
    <recommendedName>
        <fullName evidence="2">DNA topoisomerase (ATP-hydrolyzing)</fullName>
        <ecNumber evidence="2">5.6.2.2</ecNumber>
    </recommendedName>
</protein>
<dbReference type="EC" id="5.6.2.2" evidence="2"/>
<dbReference type="STRING" id="1121324.CLIT_10c01760"/>
<dbReference type="RefSeq" id="WP_038263701.1">
    <property type="nucleotide sequence ID" value="NZ_FSRH01000010.1"/>
</dbReference>
<feature type="domain" description="Toprim" evidence="7">
    <location>
        <begin position="440"/>
        <end position="563"/>
    </location>
</feature>
<evidence type="ECO:0000256" key="1">
    <source>
        <dbReference type="ARBA" id="ARBA00000185"/>
    </source>
</evidence>
<keyword evidence="9" id="KW-1185">Reference proteome</keyword>
<dbReference type="Proteomes" id="UP000027946">
    <property type="component" value="Unassembled WGS sequence"/>
</dbReference>
<accession>A0A069REE8</accession>
<dbReference type="InterPro" id="IPR000565">
    <property type="entry name" value="Topo_IIA_B"/>
</dbReference>
<keyword evidence="6 8" id="KW-0413">Isomerase</keyword>
<dbReference type="SMART" id="SM00433">
    <property type="entry name" value="TOP2c"/>
    <property type="match status" value="1"/>
</dbReference>
<dbReference type="PANTHER" id="PTHR45866:SF2">
    <property type="entry name" value="DNA TOPOISOMERASE (ATP-HYDROLYZING)"/>
    <property type="match status" value="1"/>
</dbReference>
<dbReference type="Gene3D" id="3.40.50.670">
    <property type="match status" value="1"/>
</dbReference>
<dbReference type="SUPFAM" id="SSF55874">
    <property type="entry name" value="ATPase domain of HSP90 chaperone/DNA topoisomerase II/histidine kinase"/>
    <property type="match status" value="1"/>
</dbReference>
<dbReference type="GO" id="GO:0046872">
    <property type="term" value="F:metal ion binding"/>
    <property type="evidence" value="ECO:0007669"/>
    <property type="project" value="UniProtKB-KW"/>
</dbReference>
<dbReference type="Pfam" id="PF01751">
    <property type="entry name" value="Toprim"/>
    <property type="match status" value="1"/>
</dbReference>
<dbReference type="PRINTS" id="PR00418">
    <property type="entry name" value="TPI2FAMILY"/>
</dbReference>
<dbReference type="OrthoDB" id="9802808at2"/>
<evidence type="ECO:0000256" key="2">
    <source>
        <dbReference type="ARBA" id="ARBA00012895"/>
    </source>
</evidence>
<keyword evidence="3" id="KW-0479">Metal-binding</keyword>